<name>A0ABQ4DDH1_9CELL</name>
<organism evidence="1 2">
    <name type="scientific">Cellulomonas oligotrophica</name>
    <dbReference type="NCBI Taxonomy" id="931536"/>
    <lineage>
        <taxon>Bacteria</taxon>
        <taxon>Bacillati</taxon>
        <taxon>Actinomycetota</taxon>
        <taxon>Actinomycetes</taxon>
        <taxon>Micrococcales</taxon>
        <taxon>Cellulomonadaceae</taxon>
        <taxon>Cellulomonas</taxon>
    </lineage>
</organism>
<dbReference type="Pfam" id="PF10127">
    <property type="entry name" value="RlaP"/>
    <property type="match status" value="1"/>
</dbReference>
<evidence type="ECO:0000313" key="2">
    <source>
        <dbReference type="Proteomes" id="UP000618382"/>
    </source>
</evidence>
<reference evidence="1 2" key="1">
    <citation type="submission" date="2021-01" db="EMBL/GenBank/DDBJ databases">
        <title>Whole genome shotgun sequence of Cellulomonas oligotrophica NBRC 109435.</title>
        <authorList>
            <person name="Komaki H."/>
            <person name="Tamura T."/>
        </authorList>
    </citation>
    <scope>NUCLEOTIDE SEQUENCE [LARGE SCALE GENOMIC DNA]</scope>
    <source>
        <strain evidence="1 2">NBRC 109435</strain>
    </source>
</reference>
<dbReference type="Proteomes" id="UP000618382">
    <property type="component" value="Unassembled WGS sequence"/>
</dbReference>
<dbReference type="PANTHER" id="PTHR34817">
    <property type="entry name" value="NUCLEOTIDYLTRANSFERASE"/>
    <property type="match status" value="1"/>
</dbReference>
<keyword evidence="2" id="KW-1185">Reference proteome</keyword>
<dbReference type="PANTHER" id="PTHR34817:SF2">
    <property type="entry name" value="NUCLEOTIDYLTRANSFERASE"/>
    <property type="match status" value="1"/>
</dbReference>
<proteinExistence type="predicted"/>
<protein>
    <recommendedName>
        <fullName evidence="3">Nucleotidyltransferase</fullName>
    </recommendedName>
</protein>
<gene>
    <name evidence="1" type="ORF">Col01nite_29330</name>
</gene>
<sequence length="290" mass="30919">MPTGAPVPAGSGAPVGVASRGRDLPTSFDAQVVAAVEARLAGVAREHGVAVPWAVESGSRAWGFPSPDSDYDCRFLYVRTVDAYLDPWPARDVVETPLDAVLDVSGWDVLKAVRLAVAGNATVGEWLRSPHVYAGHEDFRDELLALVDAVSDRARVVRHYAHVGADHWDRSGAAEGRTVPLKKVLYAVRPAAVLAWFDAHPGALVPPMALDALLDDAPVPADVRAAVADLVAAKAVTRELGTGVVPPVLRTWVQGRLDRSDLPAAHDATEPARRARAADGFRALVRRWAP</sequence>
<accession>A0ABQ4DDH1</accession>
<dbReference type="EMBL" id="BONN01000009">
    <property type="protein sequence ID" value="GIG33774.1"/>
    <property type="molecule type" value="Genomic_DNA"/>
</dbReference>
<evidence type="ECO:0008006" key="3">
    <source>
        <dbReference type="Google" id="ProtNLM"/>
    </source>
</evidence>
<dbReference type="InterPro" id="IPR018775">
    <property type="entry name" value="RlaP"/>
</dbReference>
<evidence type="ECO:0000313" key="1">
    <source>
        <dbReference type="EMBL" id="GIG33774.1"/>
    </source>
</evidence>
<comment type="caution">
    <text evidence="1">The sequence shown here is derived from an EMBL/GenBank/DDBJ whole genome shotgun (WGS) entry which is preliminary data.</text>
</comment>